<evidence type="ECO:0000256" key="3">
    <source>
        <dbReference type="ARBA" id="ARBA00022679"/>
    </source>
</evidence>
<dbReference type="CDD" id="cd02526">
    <property type="entry name" value="GT2_RfbF_like"/>
    <property type="match status" value="1"/>
</dbReference>
<reference evidence="4" key="1">
    <citation type="submission" date="2009-10" db="EMBL/GenBank/DDBJ databases">
        <title>Diversity of trophic interactions inside an arsenic-rich microbial ecosystem.</title>
        <authorList>
            <person name="Bertin P.N."/>
            <person name="Heinrich-Salmeron A."/>
            <person name="Pelletier E."/>
            <person name="Goulhen-Chollet F."/>
            <person name="Arsene-Ploetze F."/>
            <person name="Gallien S."/>
            <person name="Calteau A."/>
            <person name="Vallenet D."/>
            <person name="Casiot C."/>
            <person name="Chane-Woon-Ming B."/>
            <person name="Giloteaux L."/>
            <person name="Barakat M."/>
            <person name="Bonnefoy V."/>
            <person name="Bruneel O."/>
            <person name="Chandler M."/>
            <person name="Cleiss J."/>
            <person name="Duran R."/>
            <person name="Elbaz-Poulichet F."/>
            <person name="Fonknechten N."/>
            <person name="Lauga B."/>
            <person name="Mornico D."/>
            <person name="Ortet P."/>
            <person name="Schaeffer C."/>
            <person name="Siguier P."/>
            <person name="Alexander Thil Smith A."/>
            <person name="Van Dorsselaer A."/>
            <person name="Weissenbach J."/>
            <person name="Medigue C."/>
            <person name="Le Paslier D."/>
        </authorList>
    </citation>
    <scope>NUCLEOTIDE SEQUENCE</scope>
</reference>
<protein>
    <submittedName>
        <fullName evidence="4">Putative WbbU</fullName>
    </submittedName>
</protein>
<dbReference type="EMBL" id="CABM01000016">
    <property type="protein sequence ID" value="CBH95984.1"/>
    <property type="molecule type" value="Genomic_DNA"/>
</dbReference>
<accession>E6PM32</accession>
<sequence length="311" mass="34911">MQPSASSRVFAVVVAYLPDTEVLRALLDALLAQTAGVFVVDNTPADDRRVETLCAALPHDVLRLIRLGKNLGIARALNVGIDAALAAQATHVLLSDQDSLPAPNMVAELLHAQDELTRAGRRVGAVGPTYTDRHTGITFPFQAEVPGKFFYGHRRPDATHPTIEALTLITSGTLIPAQVLRELGSMREDFFIDHVDIEWSHRARAAGFSLFGVGAAVMFHSMGERALRVWYFGWRRESAYSPVRVYYRIRNFVVLCRLPSIRWRWKLRNGWYWLGFVYTQTVFGQQRVAALRMAVRGLWDGLRGRMGPWRG</sequence>
<keyword evidence="3" id="KW-0808">Transferase</keyword>
<evidence type="ECO:0000256" key="1">
    <source>
        <dbReference type="ARBA" id="ARBA00006739"/>
    </source>
</evidence>
<dbReference type="Gene3D" id="3.90.550.10">
    <property type="entry name" value="Spore Coat Polysaccharide Biosynthesis Protein SpsA, Chain A"/>
    <property type="match status" value="1"/>
</dbReference>
<dbReference type="PANTHER" id="PTHR43179:SF12">
    <property type="entry name" value="GALACTOFURANOSYLTRANSFERASE GLFT2"/>
    <property type="match status" value="1"/>
</dbReference>
<comment type="caution">
    <text evidence="4">The sequence shown here is derived from an EMBL/GenBank/DDBJ whole genome shotgun (WGS) entry which is preliminary data.</text>
</comment>
<organism evidence="4">
    <name type="scientific">mine drainage metagenome</name>
    <dbReference type="NCBI Taxonomy" id="410659"/>
    <lineage>
        <taxon>unclassified sequences</taxon>
        <taxon>metagenomes</taxon>
        <taxon>ecological metagenomes</taxon>
    </lineage>
</organism>
<dbReference type="SUPFAM" id="SSF53448">
    <property type="entry name" value="Nucleotide-diphospho-sugar transferases"/>
    <property type="match status" value="1"/>
</dbReference>
<name>E6PM32_9ZZZZ</name>
<dbReference type="NCBIfam" id="TIGR01556">
    <property type="entry name" value="rhamnosyltran"/>
    <property type="match status" value="1"/>
</dbReference>
<dbReference type="InterPro" id="IPR029044">
    <property type="entry name" value="Nucleotide-diphossugar_trans"/>
</dbReference>
<dbReference type="InterPro" id="IPR006446">
    <property type="entry name" value="RhaTrfase"/>
</dbReference>
<comment type="similarity">
    <text evidence="1">Belongs to the glycosyltransferase 2 family.</text>
</comment>
<dbReference type="PANTHER" id="PTHR43179">
    <property type="entry name" value="RHAMNOSYLTRANSFERASE WBBL"/>
    <property type="match status" value="1"/>
</dbReference>
<dbReference type="Pfam" id="PF13641">
    <property type="entry name" value="Glyco_tranf_2_3"/>
    <property type="match status" value="1"/>
</dbReference>
<evidence type="ECO:0000313" key="4">
    <source>
        <dbReference type="EMBL" id="CBH95984.1"/>
    </source>
</evidence>
<proteinExistence type="inferred from homology"/>
<dbReference type="AlphaFoldDB" id="E6PM32"/>
<keyword evidence="2" id="KW-0328">Glycosyltransferase</keyword>
<dbReference type="GO" id="GO:0016757">
    <property type="term" value="F:glycosyltransferase activity"/>
    <property type="evidence" value="ECO:0007669"/>
    <property type="project" value="UniProtKB-KW"/>
</dbReference>
<evidence type="ECO:0000256" key="2">
    <source>
        <dbReference type="ARBA" id="ARBA00022676"/>
    </source>
</evidence>
<gene>
    <name evidence="4" type="ORF">CARN2_0972</name>
</gene>